<evidence type="ECO:0000259" key="8">
    <source>
        <dbReference type="PROSITE" id="PS51321"/>
    </source>
</evidence>
<dbReference type="InterPro" id="IPR003618">
    <property type="entry name" value="TFIIS_cen_dom"/>
</dbReference>
<feature type="compositionally biased region" description="Basic and acidic residues" evidence="7">
    <location>
        <begin position="382"/>
        <end position="412"/>
    </location>
</feature>
<comment type="function">
    <text evidence="1">Negative regulator of transcription elongation.</text>
</comment>
<dbReference type="CDD" id="cd21538">
    <property type="entry name" value="SPOC_TFIIS"/>
    <property type="match status" value="1"/>
</dbReference>
<dbReference type="InterPro" id="IPR019786">
    <property type="entry name" value="Zinc_finger_PHD-type_CS"/>
</dbReference>
<evidence type="ECO:0000313" key="10">
    <source>
        <dbReference type="Proteomes" id="UP000031575"/>
    </source>
</evidence>
<dbReference type="AlphaFoldDB" id="A0A0C2IHW3"/>
<feature type="region of interest" description="Disordered" evidence="7">
    <location>
        <begin position="1"/>
        <end position="72"/>
    </location>
</feature>
<dbReference type="GO" id="GO:0008270">
    <property type="term" value="F:zinc ion binding"/>
    <property type="evidence" value="ECO:0007669"/>
    <property type="project" value="UniProtKB-KW"/>
</dbReference>
<evidence type="ECO:0000256" key="5">
    <source>
        <dbReference type="ARBA" id="ARBA00022771"/>
    </source>
</evidence>
<dbReference type="OrthoDB" id="79252at2759"/>
<keyword evidence="5" id="KW-0863">Zinc-finger</keyword>
<dbReference type="Pfam" id="PF07500">
    <property type="entry name" value="TFIIS_M"/>
    <property type="match status" value="1"/>
</dbReference>
<dbReference type="PANTHER" id="PTHR11477">
    <property type="entry name" value="TRANSCRIPTION FACTOR S-II ZINC FINGER DOMAIN-CONTAINING PROTEIN"/>
    <property type="match status" value="1"/>
</dbReference>
<dbReference type="GO" id="GO:0006362">
    <property type="term" value="P:transcription elongation by RNA polymerase I"/>
    <property type="evidence" value="ECO:0007669"/>
    <property type="project" value="TreeGrafter"/>
</dbReference>
<dbReference type="Pfam" id="PF07744">
    <property type="entry name" value="SPOC"/>
    <property type="match status" value="1"/>
</dbReference>
<dbReference type="InterPro" id="IPR001965">
    <property type="entry name" value="Znf_PHD"/>
</dbReference>
<gene>
    <name evidence="9" type="ORF">SPBR_06484</name>
</gene>
<dbReference type="GO" id="GO:0000977">
    <property type="term" value="F:RNA polymerase II transcription regulatory region sequence-specific DNA binding"/>
    <property type="evidence" value="ECO:0007669"/>
    <property type="project" value="TreeGrafter"/>
</dbReference>
<dbReference type="GO" id="GO:0001139">
    <property type="term" value="F:RNA polymerase II complex recruiting activity"/>
    <property type="evidence" value="ECO:0007669"/>
    <property type="project" value="TreeGrafter"/>
</dbReference>
<feature type="region of interest" description="Disordered" evidence="7">
    <location>
        <begin position="690"/>
        <end position="907"/>
    </location>
</feature>
<feature type="compositionally biased region" description="Low complexity" evidence="7">
    <location>
        <begin position="733"/>
        <end position="754"/>
    </location>
</feature>
<feature type="compositionally biased region" description="Pro residues" evidence="7">
    <location>
        <begin position="814"/>
        <end position="823"/>
    </location>
</feature>
<dbReference type="Gene3D" id="3.30.40.10">
    <property type="entry name" value="Zinc/RING finger domain, C3HC4 (zinc finger)"/>
    <property type="match status" value="1"/>
</dbReference>
<sequence>MSDAEPRRSVRSTKGQHKSLDHLEVPAPTTDGGKEKDGAKDIAAAPVTSGKKQRGRKGSKKPESPQEDDSEEEIIRCVCGAREQDGDPGEPWIACDRCTAWQHNVCMGMSVYSEDLAKDYFCEQCKPENHKELLEGMARGERPWEERRRQYEEEKATDKRRKGGRKAKPKRNSDAKEGSAKPSPTPEGPRRDSNTKGPAGTKRKTRADSEEETKDGKPQRRKLSEEVLPVYSPPDDLPKHIADLVDARQTPARGLMRAISEVLGGMQKRGELTPADGASVEATAERYALQIERAVHDTHPTHREYGGQVRTLRFNLKENHELVARLVHGSLVPPMLATMSSDELASRELQQKTAKMKAQAERQSIITEADDASAPRLRRTHKGEELVERETATLPSEDKPSALRRQSARENDLEMPDAGGARRRGSEAAGRGAQGRGGLRVDTKSEGGSKKDFDLKRVFSSVRSPTAATTTTMHQRRPSQPQFASDGPGDDPDVDRLLQDDGDESPPYSPTEETDPDVVWRGQVSMNTVADFQATARHVGGVNLSTTIHLPWTTLVPKKLTVAGRIDEQIATEYLCSLRYSAPTDISVASLSPATDAAKAGFLALIDYFTQRRRYGVVGEKGVGNVRDTYLVPIASGTSSHPEFMLNLEDNFIPTSRTAPMLLLVVVYRNDPAAMEKLRGPNWAGQYVGGAGATPGSLESTPSNATPQPPAAPGGPRGSRTTSISAPAFSPMVPQTPVMPTQAQAQQAVPVAATPTPPQPLAQPVPAQPPQQQQPLPPVPPVPSGQSQPQPPPPQQLQPQPPVPQPALQHPPIATRPPVPPPATAAAHTPTPPPAQPQHPIQQQHQAPPPPPQQQQQHVAHPGPVASHPQPPRPQQPHHPAGPPPPYAVTTAAAQQAAREQAQRDGEAIAREILGPLATCSAAGFLMTQAAKMQKNEWLLVRAVFEQQPQTQDDLQLLKHELERYNDRNHHHHQNQHHNSNSHHHNAAASNGHGHGHGHGAPTPTPTATQQQPPPQQQQAAAAAAATSKQHSQTPVPIPRVPHTPAAAPSPAARPPAPAAVHAPQPGNAPS</sequence>
<dbReference type="RefSeq" id="XP_040616761.1">
    <property type="nucleotide sequence ID" value="XM_040764740.1"/>
</dbReference>
<feature type="compositionally biased region" description="Low complexity" evidence="7">
    <location>
        <begin position="888"/>
        <end position="900"/>
    </location>
</feature>
<keyword evidence="4" id="KW-0479">Metal-binding</keyword>
<evidence type="ECO:0000256" key="7">
    <source>
        <dbReference type="SAM" id="MobiDB-lite"/>
    </source>
</evidence>
<dbReference type="Proteomes" id="UP000031575">
    <property type="component" value="Unassembled WGS sequence"/>
</dbReference>
<feature type="domain" description="TFIIS central" evidence="8">
    <location>
        <begin position="247"/>
        <end position="372"/>
    </location>
</feature>
<name>A0A0C2IHW3_9PEZI</name>
<evidence type="ECO:0000256" key="1">
    <source>
        <dbReference type="ARBA" id="ARBA00002311"/>
    </source>
</evidence>
<feature type="compositionally biased region" description="Low complexity" evidence="7">
    <location>
        <begin position="854"/>
        <end position="868"/>
    </location>
</feature>
<dbReference type="InterPro" id="IPR036575">
    <property type="entry name" value="TFIIS_cen_dom_sf"/>
</dbReference>
<feature type="compositionally biased region" description="Basic residues" evidence="7">
    <location>
        <begin position="970"/>
        <end position="986"/>
    </location>
</feature>
<keyword evidence="6" id="KW-0862">Zinc</keyword>
<feature type="compositionally biased region" description="Low complexity" evidence="7">
    <location>
        <begin position="1059"/>
        <end position="1071"/>
    </location>
</feature>
<feature type="region of interest" description="Disordered" evidence="7">
    <location>
        <begin position="347"/>
        <end position="517"/>
    </location>
</feature>
<evidence type="ECO:0000256" key="2">
    <source>
        <dbReference type="ARBA" id="ARBA00011050"/>
    </source>
</evidence>
<dbReference type="SMART" id="SM00249">
    <property type="entry name" value="PHD"/>
    <property type="match status" value="1"/>
</dbReference>
<dbReference type="GO" id="GO:0031564">
    <property type="term" value="P:transcription antitermination"/>
    <property type="evidence" value="ECO:0007669"/>
    <property type="project" value="TreeGrafter"/>
</dbReference>
<dbReference type="InterPro" id="IPR013083">
    <property type="entry name" value="Znf_RING/FYVE/PHD"/>
</dbReference>
<dbReference type="PROSITE" id="PS01359">
    <property type="entry name" value="ZF_PHD_1"/>
    <property type="match status" value="1"/>
</dbReference>
<dbReference type="InterPro" id="IPR012921">
    <property type="entry name" value="SPOC_C"/>
</dbReference>
<dbReference type="HOGENOM" id="CLU_009292_0_0_1"/>
<proteinExistence type="inferred from homology"/>
<reference evidence="9 10" key="1">
    <citation type="journal article" date="2014" name="BMC Genomics">
        <title>Comparative genomics of the major fungal agents of human and animal Sporotrichosis: Sporothrix schenckii and Sporothrix brasiliensis.</title>
        <authorList>
            <person name="Teixeira M.M."/>
            <person name="de Almeida L.G."/>
            <person name="Kubitschek-Barreira P."/>
            <person name="Alves F.L."/>
            <person name="Kioshima E.S."/>
            <person name="Abadio A.K."/>
            <person name="Fernandes L."/>
            <person name="Derengowski L.S."/>
            <person name="Ferreira K.S."/>
            <person name="Souza R.C."/>
            <person name="Ruiz J.C."/>
            <person name="de Andrade N.C."/>
            <person name="Paes H.C."/>
            <person name="Nicola A.M."/>
            <person name="Albuquerque P."/>
            <person name="Gerber A.L."/>
            <person name="Martins V.P."/>
            <person name="Peconick L.D."/>
            <person name="Neto A.V."/>
            <person name="Chaucanez C.B."/>
            <person name="Silva P.A."/>
            <person name="Cunha O.L."/>
            <person name="de Oliveira F.F."/>
            <person name="dos Santos T.C."/>
            <person name="Barros A.L."/>
            <person name="Soares M.A."/>
            <person name="de Oliveira L.M."/>
            <person name="Marini M.M."/>
            <person name="Villalobos-Duno H."/>
            <person name="Cunha M.M."/>
            <person name="de Hoog S."/>
            <person name="da Silveira J.F."/>
            <person name="Henrissat B."/>
            <person name="Nino-Vega G.A."/>
            <person name="Cisalpino P.S."/>
            <person name="Mora-Montes H.M."/>
            <person name="Almeida S.R."/>
            <person name="Stajich J.E."/>
            <person name="Lopes-Bezerra L.M."/>
            <person name="Vasconcelos A.T."/>
            <person name="Felipe M.S."/>
        </authorList>
    </citation>
    <scope>NUCLEOTIDE SEQUENCE [LARGE SCALE GENOMIC DNA]</scope>
    <source>
        <strain evidence="9 10">5110</strain>
    </source>
</reference>
<dbReference type="GO" id="GO:0006368">
    <property type="term" value="P:transcription elongation by RNA polymerase II"/>
    <property type="evidence" value="ECO:0007669"/>
    <property type="project" value="TreeGrafter"/>
</dbReference>
<feature type="compositionally biased region" description="Basic and acidic residues" evidence="7">
    <location>
        <begin position="439"/>
        <end position="457"/>
    </location>
</feature>
<dbReference type="InterPro" id="IPR055499">
    <property type="entry name" value="DUF7071"/>
</dbReference>
<feature type="region of interest" description="Disordered" evidence="7">
    <location>
        <begin position="145"/>
        <end position="235"/>
    </location>
</feature>
<feature type="compositionally biased region" description="Basic residues" evidence="7">
    <location>
        <begin position="158"/>
        <end position="170"/>
    </location>
</feature>
<feature type="compositionally biased region" description="Pro residues" evidence="7">
    <location>
        <begin position="775"/>
        <end position="805"/>
    </location>
</feature>
<dbReference type="PROSITE" id="PS51321">
    <property type="entry name" value="TFIIS_CENTRAL"/>
    <property type="match status" value="1"/>
</dbReference>
<dbReference type="Gene3D" id="1.10.472.30">
    <property type="entry name" value="Transcription elongation factor S-II, central domain"/>
    <property type="match status" value="1"/>
</dbReference>
<dbReference type="EMBL" id="AWTV01000009">
    <property type="protein sequence ID" value="KIH88751.1"/>
    <property type="molecule type" value="Genomic_DNA"/>
</dbReference>
<evidence type="ECO:0000313" key="9">
    <source>
        <dbReference type="EMBL" id="KIH88751.1"/>
    </source>
</evidence>
<comment type="caution">
    <text evidence="9">The sequence shown here is derived from an EMBL/GenBank/DDBJ whole genome shotgun (WGS) entry which is preliminary data.</text>
</comment>
<dbReference type="SUPFAM" id="SSF57903">
    <property type="entry name" value="FYVE/PHD zinc finger"/>
    <property type="match status" value="1"/>
</dbReference>
<feature type="region of interest" description="Disordered" evidence="7">
    <location>
        <begin position="970"/>
        <end position="1071"/>
    </location>
</feature>
<feature type="compositionally biased region" description="Pro residues" evidence="7">
    <location>
        <begin position="869"/>
        <end position="887"/>
    </location>
</feature>
<dbReference type="SUPFAM" id="SSF46942">
    <property type="entry name" value="Elongation factor TFIIS domain 2"/>
    <property type="match status" value="1"/>
</dbReference>
<keyword evidence="10" id="KW-1185">Reference proteome</keyword>
<evidence type="ECO:0000256" key="4">
    <source>
        <dbReference type="ARBA" id="ARBA00022723"/>
    </source>
</evidence>
<evidence type="ECO:0000256" key="3">
    <source>
        <dbReference type="ARBA" id="ARBA00021616"/>
    </source>
</evidence>
<comment type="similarity">
    <text evidence="2">Belongs to the BYE1 family.</text>
</comment>
<dbReference type="SMART" id="SM00510">
    <property type="entry name" value="TFS2M"/>
    <property type="match status" value="1"/>
</dbReference>
<dbReference type="PANTHER" id="PTHR11477:SF11">
    <property type="entry name" value="TRANSCRIPTION FACTOR BYE1"/>
    <property type="match status" value="1"/>
</dbReference>
<accession>A0A0C2IHW3</accession>
<feature type="compositionally biased region" description="Basic and acidic residues" evidence="7">
    <location>
        <begin position="145"/>
        <end position="157"/>
    </location>
</feature>
<dbReference type="VEuPathDB" id="FungiDB:SPBR_06484"/>
<dbReference type="GO" id="GO:0031440">
    <property type="term" value="P:regulation of mRNA 3'-end processing"/>
    <property type="evidence" value="ECO:0007669"/>
    <property type="project" value="TreeGrafter"/>
</dbReference>
<feature type="compositionally biased region" description="Pro residues" evidence="7">
    <location>
        <begin position="755"/>
        <end position="769"/>
    </location>
</feature>
<feature type="compositionally biased region" description="Polar residues" evidence="7">
    <location>
        <begin position="461"/>
        <end position="483"/>
    </location>
</feature>
<dbReference type="GeneID" id="63679661"/>
<dbReference type="Pfam" id="PF23257">
    <property type="entry name" value="DUF7071"/>
    <property type="match status" value="1"/>
</dbReference>
<feature type="compositionally biased region" description="Basic and acidic residues" evidence="7">
    <location>
        <begin position="214"/>
        <end position="225"/>
    </location>
</feature>
<dbReference type="Pfam" id="PF20826">
    <property type="entry name" value="PHD_5"/>
    <property type="match status" value="1"/>
</dbReference>
<evidence type="ECO:0000256" key="6">
    <source>
        <dbReference type="ARBA" id="ARBA00022833"/>
    </source>
</evidence>
<organism evidence="9 10">
    <name type="scientific">Sporothrix brasiliensis 5110</name>
    <dbReference type="NCBI Taxonomy" id="1398154"/>
    <lineage>
        <taxon>Eukaryota</taxon>
        <taxon>Fungi</taxon>
        <taxon>Dikarya</taxon>
        <taxon>Ascomycota</taxon>
        <taxon>Pezizomycotina</taxon>
        <taxon>Sordariomycetes</taxon>
        <taxon>Sordariomycetidae</taxon>
        <taxon>Ophiostomatales</taxon>
        <taxon>Ophiostomataceae</taxon>
        <taxon>Sporothrix</taxon>
    </lineage>
</organism>
<dbReference type="InterPro" id="IPR011011">
    <property type="entry name" value="Znf_FYVE_PHD"/>
</dbReference>
<feature type="compositionally biased region" description="Low complexity" evidence="7">
    <location>
        <begin position="1000"/>
        <end position="1034"/>
    </location>
</feature>
<dbReference type="GO" id="GO:0005634">
    <property type="term" value="C:nucleus"/>
    <property type="evidence" value="ECO:0007669"/>
    <property type="project" value="TreeGrafter"/>
</dbReference>
<protein>
    <recommendedName>
        <fullName evidence="3">Transcription factor BYE1</fullName>
    </recommendedName>
</protein>